<dbReference type="InterPro" id="IPR002619">
    <property type="entry name" value="CX"/>
</dbReference>
<keyword evidence="1" id="KW-0472">Membrane</keyword>
<sequence>MSLLIVSILLAMHYGSRANEICSSAFPKADTTLLLERIIENYAYEETFVDSSGISMTRKVITGSYPLKIDTDEFYVEPTFEVGECTFRFETKRFFRMPIYVHSSPNEEAYVFNRLHFRCPSQTKCCGLFCCPQETHTIQQDFIALSSPPTDSSDFRRINDGLRIERYGSIYSLERLSPIDANERVCVYRLSDEDSLRRTVRLISERAPRAIYFLCPLSSKCCQMKCASNNSSMQMIEFVASRSISSRFKANSILQAYQVYLLYSVAFVLTIVVASFAIYKVYETRKLLKRERQCLQRHISQINTDSCTPTDKFLMSHESDLV</sequence>
<feature type="signal peptide" evidence="2">
    <location>
        <begin position="1"/>
        <end position="18"/>
    </location>
</feature>
<keyword evidence="1" id="KW-1133">Transmembrane helix</keyword>
<dbReference type="PANTHER" id="PTHR47520">
    <property type="entry name" value="CX DOMAIN-CONTAINING PROTEIN-RELATED"/>
    <property type="match status" value="1"/>
</dbReference>
<evidence type="ECO:0000256" key="2">
    <source>
        <dbReference type="SAM" id="SignalP"/>
    </source>
</evidence>
<evidence type="ECO:0000313" key="4">
    <source>
        <dbReference type="Proteomes" id="UP000036681"/>
    </source>
</evidence>
<evidence type="ECO:0000259" key="3">
    <source>
        <dbReference type="Pfam" id="PF01705"/>
    </source>
</evidence>
<evidence type="ECO:0000256" key="1">
    <source>
        <dbReference type="SAM" id="Phobius"/>
    </source>
</evidence>
<organism evidence="4 5">
    <name type="scientific">Ascaris lumbricoides</name>
    <name type="common">Giant roundworm</name>
    <dbReference type="NCBI Taxonomy" id="6252"/>
    <lineage>
        <taxon>Eukaryota</taxon>
        <taxon>Metazoa</taxon>
        <taxon>Ecdysozoa</taxon>
        <taxon>Nematoda</taxon>
        <taxon>Chromadorea</taxon>
        <taxon>Rhabditida</taxon>
        <taxon>Spirurina</taxon>
        <taxon>Ascaridomorpha</taxon>
        <taxon>Ascaridoidea</taxon>
        <taxon>Ascarididae</taxon>
        <taxon>Ascaris</taxon>
    </lineage>
</organism>
<evidence type="ECO:0000313" key="5">
    <source>
        <dbReference type="WBParaSite" id="ALUE_0000647801-mRNA-1"/>
    </source>
</evidence>
<proteinExistence type="predicted"/>
<name>A0A0M3HUJ9_ASCLU</name>
<dbReference type="Proteomes" id="UP000036681">
    <property type="component" value="Unplaced"/>
</dbReference>
<feature type="domain" description="CX" evidence="3">
    <location>
        <begin position="178"/>
        <end position="227"/>
    </location>
</feature>
<feature type="chain" id="PRO_5005656402" evidence="2">
    <location>
        <begin position="19"/>
        <end position="322"/>
    </location>
</feature>
<dbReference type="Pfam" id="PF01705">
    <property type="entry name" value="CX"/>
    <property type="match status" value="1"/>
</dbReference>
<reference evidence="5" key="1">
    <citation type="submission" date="2017-02" db="UniProtKB">
        <authorList>
            <consortium name="WormBaseParasite"/>
        </authorList>
    </citation>
    <scope>IDENTIFICATION</scope>
</reference>
<protein>
    <submittedName>
        <fullName evidence="5">CX domain-containing protein</fullName>
    </submittedName>
</protein>
<dbReference type="AlphaFoldDB" id="A0A0M3HUJ9"/>
<keyword evidence="2" id="KW-0732">Signal</keyword>
<keyword evidence="1" id="KW-0812">Transmembrane</keyword>
<dbReference type="WBParaSite" id="ALUE_0000647801-mRNA-1">
    <property type="protein sequence ID" value="ALUE_0000647801-mRNA-1"/>
    <property type="gene ID" value="ALUE_0000647801"/>
</dbReference>
<feature type="transmembrane region" description="Helical" evidence="1">
    <location>
        <begin position="260"/>
        <end position="282"/>
    </location>
</feature>
<keyword evidence="4" id="KW-1185">Reference proteome</keyword>
<accession>A0A0M3HUJ9</accession>